<organism evidence="8 9">
    <name type="scientific">Talaromyces atroroseus</name>
    <dbReference type="NCBI Taxonomy" id="1441469"/>
    <lineage>
        <taxon>Eukaryota</taxon>
        <taxon>Fungi</taxon>
        <taxon>Dikarya</taxon>
        <taxon>Ascomycota</taxon>
        <taxon>Pezizomycotina</taxon>
        <taxon>Eurotiomycetes</taxon>
        <taxon>Eurotiomycetidae</taxon>
        <taxon>Eurotiales</taxon>
        <taxon>Trichocomaceae</taxon>
        <taxon>Talaromyces</taxon>
        <taxon>Talaromyces sect. Trachyspermi</taxon>
    </lineage>
</organism>
<dbReference type="FunFam" id="1.20.1250.20:FF:000018">
    <property type="entry name" value="MFS transporter permease"/>
    <property type="match status" value="1"/>
</dbReference>
<dbReference type="RefSeq" id="XP_020121696.1">
    <property type="nucleotide sequence ID" value="XM_020265740.1"/>
</dbReference>
<dbReference type="AlphaFoldDB" id="A0A225B403"/>
<evidence type="ECO:0000313" key="8">
    <source>
        <dbReference type="EMBL" id="OKL61575.1"/>
    </source>
</evidence>
<evidence type="ECO:0000256" key="1">
    <source>
        <dbReference type="ARBA" id="ARBA00004141"/>
    </source>
</evidence>
<evidence type="ECO:0000256" key="2">
    <source>
        <dbReference type="ARBA" id="ARBA00022448"/>
    </source>
</evidence>
<keyword evidence="2" id="KW-0813">Transport</keyword>
<protein>
    <recommendedName>
        <fullName evidence="10">Major facilitator superfamily (MFS) profile domain-containing protein</fullName>
    </recommendedName>
</protein>
<dbReference type="PANTHER" id="PTHR43791">
    <property type="entry name" value="PERMEASE-RELATED"/>
    <property type="match status" value="1"/>
</dbReference>
<dbReference type="SUPFAM" id="SSF103473">
    <property type="entry name" value="MFS general substrate transporter"/>
    <property type="match status" value="1"/>
</dbReference>
<keyword evidence="4 7" id="KW-1133">Transmembrane helix</keyword>
<evidence type="ECO:0000256" key="6">
    <source>
        <dbReference type="SAM" id="MobiDB-lite"/>
    </source>
</evidence>
<feature type="transmembrane region" description="Helical" evidence="7">
    <location>
        <begin position="350"/>
        <end position="369"/>
    </location>
</feature>
<feature type="transmembrane region" description="Helical" evidence="7">
    <location>
        <begin position="442"/>
        <end position="463"/>
    </location>
</feature>
<name>A0A225B403_TALAT</name>
<feature type="transmembrane region" description="Helical" evidence="7">
    <location>
        <begin position="187"/>
        <end position="205"/>
    </location>
</feature>
<dbReference type="GeneID" id="31003195"/>
<dbReference type="EMBL" id="LFMY01000004">
    <property type="protein sequence ID" value="OKL61575.1"/>
    <property type="molecule type" value="Genomic_DNA"/>
</dbReference>
<comment type="caution">
    <text evidence="8">The sequence shown here is derived from an EMBL/GenBank/DDBJ whole genome shotgun (WGS) entry which is preliminary data.</text>
</comment>
<accession>A0A225B403</accession>
<evidence type="ECO:0000256" key="4">
    <source>
        <dbReference type="ARBA" id="ARBA00022989"/>
    </source>
</evidence>
<proteinExistence type="predicted"/>
<feature type="transmembrane region" description="Helical" evidence="7">
    <location>
        <begin position="326"/>
        <end position="343"/>
    </location>
</feature>
<evidence type="ECO:0000313" key="9">
    <source>
        <dbReference type="Proteomes" id="UP000214365"/>
    </source>
</evidence>
<evidence type="ECO:0000256" key="7">
    <source>
        <dbReference type="SAM" id="Phobius"/>
    </source>
</evidence>
<feature type="transmembrane region" description="Helical" evidence="7">
    <location>
        <begin position="96"/>
        <end position="117"/>
    </location>
</feature>
<dbReference type="OrthoDB" id="2985014at2759"/>
<sequence length="503" mass="56074">MATVEKEDGVEQTPTLNPEVEKPNDMQFERDAELAPVTTTPAIDPVIEKRVLRKFDTRVPVITGFMFLLSYLDRSNIGNAEIAGMEQDLGLNSGKYAWLLTIFYISYTLFEFQALMWKVLPPHLWASLIMFAWGAVATCQAAAQNWSGMMALRFLLGASEAGFGPGVPYLMSFFYTRRELGLRCGMFLSAAPLATTFAGALAYGITSGHPHIAHWRLLFLVEGLPSLVFVPLAWYFLPDSAVEAKFLTPEEREIARARSLRRSGEEVHSHKIVWADILQTLLDPKPWFTAFMYFSCNVSYSSLPVFLPTILKDMGFTAVNAQGLEAPPFFLAFLVTIFSTWIADRLEQRGLMIAFLSAVGAVGYVIIAACNSVGVRYFGVFLAASGVFPAIGNILPWVLNNQGSDTRRGMAMVILNVIGQCGPFLGTNVFPSSDAPRYSRGLWISAAFMFFNLALSLGLRTLLAWENRKLDKQYGTKQERQANQKGDFVTAEENYGEDFRYFL</sequence>
<evidence type="ECO:0008006" key="10">
    <source>
        <dbReference type="Google" id="ProtNLM"/>
    </source>
</evidence>
<keyword evidence="5 7" id="KW-0472">Membrane</keyword>
<comment type="subcellular location">
    <subcellularLocation>
        <location evidence="1">Membrane</location>
        <topology evidence="1">Multi-pass membrane protein</topology>
    </subcellularLocation>
</comment>
<dbReference type="Gene3D" id="1.20.1250.20">
    <property type="entry name" value="MFS general substrate transporter like domains"/>
    <property type="match status" value="2"/>
</dbReference>
<dbReference type="InterPro" id="IPR011701">
    <property type="entry name" value="MFS"/>
</dbReference>
<feature type="transmembrane region" description="Helical" evidence="7">
    <location>
        <begin position="287"/>
        <end position="306"/>
    </location>
</feature>
<dbReference type="GO" id="GO:0016020">
    <property type="term" value="C:membrane"/>
    <property type="evidence" value="ECO:0007669"/>
    <property type="project" value="UniProtKB-SubCell"/>
</dbReference>
<feature type="region of interest" description="Disordered" evidence="6">
    <location>
        <begin position="1"/>
        <end position="25"/>
    </location>
</feature>
<dbReference type="PANTHER" id="PTHR43791:SF36">
    <property type="entry name" value="TRANSPORTER, PUTATIVE (AFU_ORTHOLOGUE AFUA_6G08340)-RELATED"/>
    <property type="match status" value="1"/>
</dbReference>
<dbReference type="Pfam" id="PF07690">
    <property type="entry name" value="MFS_1"/>
    <property type="match status" value="1"/>
</dbReference>
<dbReference type="Proteomes" id="UP000214365">
    <property type="component" value="Unassembled WGS sequence"/>
</dbReference>
<feature type="transmembrane region" description="Helical" evidence="7">
    <location>
        <begin position="375"/>
        <end position="399"/>
    </location>
</feature>
<reference evidence="8 9" key="1">
    <citation type="submission" date="2015-06" db="EMBL/GenBank/DDBJ databases">
        <title>Talaromyces atroroseus IBT 11181 draft genome.</title>
        <authorList>
            <person name="Rasmussen K.B."/>
            <person name="Rasmussen S."/>
            <person name="Petersen B."/>
            <person name="Sicheritz-Ponten T."/>
            <person name="Mortensen U.H."/>
            <person name="Thrane U."/>
        </authorList>
    </citation>
    <scope>NUCLEOTIDE SEQUENCE [LARGE SCALE GENOMIC DNA]</scope>
    <source>
        <strain evidence="8 9">IBT 11181</strain>
    </source>
</reference>
<feature type="transmembrane region" description="Helical" evidence="7">
    <location>
        <begin position="217"/>
        <end position="237"/>
    </location>
</feature>
<dbReference type="GO" id="GO:0022857">
    <property type="term" value="F:transmembrane transporter activity"/>
    <property type="evidence" value="ECO:0007669"/>
    <property type="project" value="InterPro"/>
</dbReference>
<evidence type="ECO:0000256" key="5">
    <source>
        <dbReference type="ARBA" id="ARBA00023136"/>
    </source>
</evidence>
<keyword evidence="3 7" id="KW-0812">Transmembrane</keyword>
<gene>
    <name evidence="8" type="ORF">UA08_03440</name>
</gene>
<feature type="transmembrane region" description="Helical" evidence="7">
    <location>
        <begin position="155"/>
        <end position="175"/>
    </location>
</feature>
<dbReference type="FunFam" id="1.20.1250.20:FF:000013">
    <property type="entry name" value="MFS general substrate transporter"/>
    <property type="match status" value="1"/>
</dbReference>
<dbReference type="InterPro" id="IPR036259">
    <property type="entry name" value="MFS_trans_sf"/>
</dbReference>
<dbReference type="STRING" id="1441469.A0A225B403"/>
<keyword evidence="9" id="KW-1185">Reference proteome</keyword>
<feature type="transmembrane region" description="Helical" evidence="7">
    <location>
        <begin position="124"/>
        <end position="143"/>
    </location>
</feature>
<evidence type="ECO:0000256" key="3">
    <source>
        <dbReference type="ARBA" id="ARBA00022692"/>
    </source>
</evidence>